<evidence type="ECO:0000313" key="3">
    <source>
        <dbReference type="Proteomes" id="UP000749471"/>
    </source>
</evidence>
<evidence type="ECO:0000313" key="2">
    <source>
        <dbReference type="EMBL" id="MBU5439997.1"/>
    </source>
</evidence>
<protein>
    <submittedName>
        <fullName evidence="2">Uncharacterized protein</fullName>
    </submittedName>
</protein>
<name>A0ABS6EAN0_9FIRM</name>
<dbReference type="RefSeq" id="WP_216521918.1">
    <property type="nucleotide sequence ID" value="NZ_JAHLPM010000023.1"/>
</dbReference>
<accession>A0ABS6EAN0</accession>
<feature type="region of interest" description="Disordered" evidence="1">
    <location>
        <begin position="26"/>
        <end position="48"/>
    </location>
</feature>
<dbReference type="EMBL" id="JAHLPM010000023">
    <property type="protein sequence ID" value="MBU5439997.1"/>
    <property type="molecule type" value="Genomic_DNA"/>
</dbReference>
<feature type="compositionally biased region" description="Basic residues" evidence="1">
    <location>
        <begin position="31"/>
        <end position="48"/>
    </location>
</feature>
<comment type="caution">
    <text evidence="2">The sequence shown here is derived from an EMBL/GenBank/DDBJ whole genome shotgun (WGS) entry which is preliminary data.</text>
</comment>
<organism evidence="2 3">
    <name type="scientific">Tissierella simiarum</name>
    <dbReference type="NCBI Taxonomy" id="2841534"/>
    <lineage>
        <taxon>Bacteria</taxon>
        <taxon>Bacillati</taxon>
        <taxon>Bacillota</taxon>
        <taxon>Tissierellia</taxon>
        <taxon>Tissierellales</taxon>
        <taxon>Tissierellaceae</taxon>
        <taxon>Tissierella</taxon>
    </lineage>
</organism>
<dbReference type="Proteomes" id="UP000749471">
    <property type="component" value="Unassembled WGS sequence"/>
</dbReference>
<evidence type="ECO:0000256" key="1">
    <source>
        <dbReference type="SAM" id="MobiDB-lite"/>
    </source>
</evidence>
<proteinExistence type="predicted"/>
<sequence length="106" mass="12919">MKFIAGFIGKNKDFELIEIQQKLEEREKSITRKSRSRKRRRKKKHRRNTMNSPCLYCENRHFNCHSKCEKYVKYKSCYKSRDTEEQEYIGYINGAISRMKGKGRWT</sequence>
<reference evidence="2 3" key="1">
    <citation type="submission" date="2021-06" db="EMBL/GenBank/DDBJ databases">
        <authorList>
            <person name="Sun Q."/>
            <person name="Li D."/>
        </authorList>
    </citation>
    <scope>NUCLEOTIDE SEQUENCE [LARGE SCALE GENOMIC DNA]</scope>
    <source>
        <strain evidence="2 3">MSJ-40</strain>
    </source>
</reference>
<gene>
    <name evidence="2" type="ORF">KQI42_18470</name>
</gene>
<keyword evidence="3" id="KW-1185">Reference proteome</keyword>